<dbReference type="Gene3D" id="2.160.20.120">
    <property type="match status" value="1"/>
</dbReference>
<sequence>MEEQKMILTMLNEGKISAEEAEKLLKAIHQKKTFALPSTSLIKKEKPPKKGPTVGQRAGRLIGRVVNRIKTADFDLNFGESEPVHYVFDDENVLFENIEIDISNGAVKLIPWQEHDVKIECDADVYKIPEGTTAKTKFRNETFYDCDASHLRFYSKNKHQKVHATIYIPQKNYQQIKVTTFNGAITLENISCDELHMKATIGALALYQCRGHKLHVETASGGITLEEIVGHEVIAETMNGLVRMKGDVRHTRLETIHGSIQFRLETLESGYASLKTVTGKIEAELPSALRLHADLKTVVGSLVHDFPLAKILEEKKEVTRKTLKFSTNQENDWEYELEAETKTGSVIVKKAQEG</sequence>
<feature type="domain" description="DUF4097" evidence="1">
    <location>
        <begin position="156"/>
        <end position="331"/>
    </location>
</feature>
<evidence type="ECO:0000313" key="3">
    <source>
        <dbReference type="EMBL" id="EIT87000.1"/>
    </source>
</evidence>
<reference evidence="3 4" key="1">
    <citation type="journal article" date="2012" name="J. Bacteriol.">
        <title>Genome of Bacillus macauensis ZFHKF-1, a Long-Chain-Forming Bacterium.</title>
        <authorList>
            <person name="Cai L."/>
            <person name="Zhang T."/>
        </authorList>
    </citation>
    <scope>NUCLEOTIDE SEQUENCE [LARGE SCALE GENOMIC DNA]</scope>
    <source>
        <strain evidence="3 4">ZFHKF-1</strain>
    </source>
</reference>
<protein>
    <submittedName>
        <fullName evidence="3">Uncharacterized protein</fullName>
    </submittedName>
</protein>
<dbReference type="RefSeq" id="WP_007200512.1">
    <property type="nucleotide sequence ID" value="NZ_AKKV01000019.1"/>
</dbReference>
<gene>
    <name evidence="3" type="ORF">A374_02064</name>
</gene>
<proteinExistence type="predicted"/>
<dbReference type="InterPro" id="IPR025164">
    <property type="entry name" value="Toastrack_DUF4097"/>
</dbReference>
<feature type="domain" description="YvlB/LiaX N-terminal" evidence="2">
    <location>
        <begin position="2"/>
        <end position="28"/>
    </location>
</feature>
<dbReference type="AlphaFoldDB" id="I8UJF9"/>
<evidence type="ECO:0000259" key="1">
    <source>
        <dbReference type="Pfam" id="PF13349"/>
    </source>
</evidence>
<dbReference type="EMBL" id="AKKV01000019">
    <property type="protein sequence ID" value="EIT87000.1"/>
    <property type="molecule type" value="Genomic_DNA"/>
</dbReference>
<organism evidence="3 4">
    <name type="scientific">Fictibacillus macauensis ZFHKF-1</name>
    <dbReference type="NCBI Taxonomy" id="1196324"/>
    <lineage>
        <taxon>Bacteria</taxon>
        <taxon>Bacillati</taxon>
        <taxon>Bacillota</taxon>
        <taxon>Bacilli</taxon>
        <taxon>Bacillales</taxon>
        <taxon>Fictibacillaceae</taxon>
        <taxon>Fictibacillus</taxon>
    </lineage>
</organism>
<dbReference type="PANTHER" id="PTHR34094:SF1">
    <property type="entry name" value="PROTEIN FAM185A"/>
    <property type="match status" value="1"/>
</dbReference>
<dbReference type="eggNOG" id="COG3595">
    <property type="taxonomic scope" value="Bacteria"/>
</dbReference>
<keyword evidence="4" id="KW-1185">Reference proteome</keyword>
<dbReference type="PANTHER" id="PTHR34094">
    <property type="match status" value="1"/>
</dbReference>
<evidence type="ECO:0000313" key="4">
    <source>
        <dbReference type="Proteomes" id="UP000004080"/>
    </source>
</evidence>
<dbReference type="Pfam" id="PF22746">
    <property type="entry name" value="SHOCT-like_DUF2089-C"/>
    <property type="match status" value="1"/>
</dbReference>
<dbReference type="Pfam" id="PF13349">
    <property type="entry name" value="DUF4097"/>
    <property type="match status" value="1"/>
</dbReference>
<dbReference type="InterPro" id="IPR053959">
    <property type="entry name" value="YvlB/LiaX_N"/>
</dbReference>
<dbReference type="Proteomes" id="UP000004080">
    <property type="component" value="Unassembled WGS sequence"/>
</dbReference>
<comment type="caution">
    <text evidence="3">The sequence shown here is derived from an EMBL/GenBank/DDBJ whole genome shotgun (WGS) entry which is preliminary data.</text>
</comment>
<name>I8UJF9_9BACL</name>
<evidence type="ECO:0000259" key="2">
    <source>
        <dbReference type="Pfam" id="PF22746"/>
    </source>
</evidence>
<accession>I8UJF9</accession>
<dbReference type="STRING" id="1196324.A374_02064"/>
<dbReference type="PATRIC" id="fig|1196324.3.peg.412"/>